<sequence length="228" mass="24796">MFSIGFTCCRGALASTTAGSLNNGKDNTRETSKLPFFQCCNSWDEGKIHAADSVKVPVLEVESVAQNTLTAPWIDRSSSNLSDAAETLYSTPTKSEVTECHGICTTPGSTDCSKTSCQMQHPSKASPTNNHLSSCGELIDSLDGSNNLNLQDQESEEKCNSSSSSRSEALSERGRGKRKPKPKIYFDEETFSMPARKVRRFKIMRSLGLTAPVGSPYSPSHVRVASKW</sequence>
<evidence type="ECO:0000313" key="2">
    <source>
        <dbReference type="EMBL" id="KAK6942723.1"/>
    </source>
</evidence>
<dbReference type="EMBL" id="JBAMMX010000004">
    <property type="protein sequence ID" value="KAK6942723.1"/>
    <property type="molecule type" value="Genomic_DNA"/>
</dbReference>
<evidence type="ECO:0000313" key="3">
    <source>
        <dbReference type="Proteomes" id="UP001370490"/>
    </source>
</evidence>
<dbReference type="Proteomes" id="UP001370490">
    <property type="component" value="Unassembled WGS sequence"/>
</dbReference>
<organism evidence="2 3">
    <name type="scientific">Dillenia turbinata</name>
    <dbReference type="NCBI Taxonomy" id="194707"/>
    <lineage>
        <taxon>Eukaryota</taxon>
        <taxon>Viridiplantae</taxon>
        <taxon>Streptophyta</taxon>
        <taxon>Embryophyta</taxon>
        <taxon>Tracheophyta</taxon>
        <taxon>Spermatophyta</taxon>
        <taxon>Magnoliopsida</taxon>
        <taxon>eudicotyledons</taxon>
        <taxon>Gunneridae</taxon>
        <taxon>Pentapetalae</taxon>
        <taxon>Dilleniales</taxon>
        <taxon>Dilleniaceae</taxon>
        <taxon>Dillenia</taxon>
    </lineage>
</organism>
<name>A0AAN8ZQ77_9MAGN</name>
<dbReference type="AlphaFoldDB" id="A0AAN8ZQ77"/>
<protein>
    <submittedName>
        <fullName evidence="2">Uncharacterized protein</fullName>
    </submittedName>
</protein>
<gene>
    <name evidence="2" type="ORF">RJ641_028100</name>
</gene>
<reference evidence="2 3" key="1">
    <citation type="submission" date="2023-12" db="EMBL/GenBank/DDBJ databases">
        <title>A high-quality genome assembly for Dillenia turbinata (Dilleniales).</title>
        <authorList>
            <person name="Chanderbali A."/>
        </authorList>
    </citation>
    <scope>NUCLEOTIDE SEQUENCE [LARGE SCALE GENOMIC DNA]</scope>
    <source>
        <strain evidence="2">LSX21</strain>
        <tissue evidence="2">Leaf</tissue>
    </source>
</reference>
<accession>A0AAN8ZQ77</accession>
<comment type="caution">
    <text evidence="2">The sequence shown here is derived from an EMBL/GenBank/DDBJ whole genome shotgun (WGS) entry which is preliminary data.</text>
</comment>
<feature type="region of interest" description="Disordered" evidence="1">
    <location>
        <begin position="154"/>
        <end position="183"/>
    </location>
</feature>
<proteinExistence type="predicted"/>
<keyword evidence="3" id="KW-1185">Reference proteome</keyword>
<evidence type="ECO:0000256" key="1">
    <source>
        <dbReference type="SAM" id="MobiDB-lite"/>
    </source>
</evidence>